<name>A0A022W871_TRIRU</name>
<evidence type="ECO:0000313" key="1">
    <source>
        <dbReference type="EMBL" id="EZF54509.1"/>
    </source>
</evidence>
<proteinExistence type="predicted"/>
<dbReference type="Proteomes" id="UP000023758">
    <property type="component" value="Unassembled WGS sequence"/>
</dbReference>
<reference evidence="1" key="1">
    <citation type="submission" date="2014-02" db="EMBL/GenBank/DDBJ databases">
        <title>The Genome Sequence of Trichophyton rubrum (morphotype fischeri) CBS 288.86.</title>
        <authorList>
            <consortium name="The Broad Institute Genomics Platform"/>
            <person name="Cuomo C.A."/>
            <person name="White T.C."/>
            <person name="Graser Y."/>
            <person name="Martinez-Rossi N."/>
            <person name="Heitman J."/>
            <person name="Young S.K."/>
            <person name="Zeng Q."/>
            <person name="Gargeya S."/>
            <person name="Abouelleil A."/>
            <person name="Alvarado L."/>
            <person name="Chapman S.B."/>
            <person name="Gainer-Dewar J."/>
            <person name="Goldberg J."/>
            <person name="Griggs A."/>
            <person name="Gujja S."/>
            <person name="Hansen M."/>
            <person name="Howarth C."/>
            <person name="Imamovic A."/>
            <person name="Larimer J."/>
            <person name="Martinez D."/>
            <person name="Murphy C."/>
            <person name="Pearson M.D."/>
            <person name="Persinoti G."/>
            <person name="Poon T."/>
            <person name="Priest M."/>
            <person name="Roberts A.D."/>
            <person name="Saif S."/>
            <person name="Shea T.D."/>
            <person name="Sykes S.N."/>
            <person name="Wortman J."/>
            <person name="Nusbaum C."/>
            <person name="Birren B."/>
        </authorList>
    </citation>
    <scope>NUCLEOTIDE SEQUENCE [LARGE SCALE GENOMIC DNA]</scope>
    <source>
        <strain evidence="1">CBS 288.86</strain>
    </source>
</reference>
<gene>
    <name evidence="1" type="ORF">H103_02703</name>
</gene>
<dbReference type="HOGENOM" id="CLU_2265633_0_0_1"/>
<sequence>MTICFRSRRQKSSTLSLTKARPTTRKCWKLVERLRQTCRYAAHQIHGHLSKPNDMIANLVAQPHRNLSRKLLRTCLLNDWANTEIWRCDIAPLDSTADRPRHI</sequence>
<dbReference type="EMBL" id="KK207782">
    <property type="protein sequence ID" value="EZF54509.1"/>
    <property type="molecule type" value="Genomic_DNA"/>
</dbReference>
<dbReference type="AlphaFoldDB" id="A0A022W871"/>
<organism evidence="1">
    <name type="scientific">Trichophyton rubrum CBS 288.86</name>
    <dbReference type="NCBI Taxonomy" id="1215330"/>
    <lineage>
        <taxon>Eukaryota</taxon>
        <taxon>Fungi</taxon>
        <taxon>Dikarya</taxon>
        <taxon>Ascomycota</taxon>
        <taxon>Pezizomycotina</taxon>
        <taxon>Eurotiomycetes</taxon>
        <taxon>Eurotiomycetidae</taxon>
        <taxon>Onygenales</taxon>
        <taxon>Arthrodermataceae</taxon>
        <taxon>Trichophyton</taxon>
    </lineage>
</organism>
<protein>
    <submittedName>
        <fullName evidence="1">Uncharacterized protein</fullName>
    </submittedName>
</protein>
<accession>A0A022W871</accession>